<dbReference type="EC" id="2.5.1.19" evidence="23"/>
<feature type="active site" description="For EPSP synthase activity" evidence="23">
    <location>
        <position position="834"/>
    </location>
</feature>
<gene>
    <name evidence="31" type="ORF">FA13DRAFT_1792069</name>
</gene>
<evidence type="ECO:0000259" key="27">
    <source>
        <dbReference type="Pfam" id="PF01488"/>
    </source>
</evidence>
<comment type="similarity">
    <text evidence="5">In the N-terminal section; belongs to the shikimate kinase family.</text>
</comment>
<dbReference type="GO" id="GO:0004764">
    <property type="term" value="F:shikimate 3-dehydrogenase (NADP+) activity"/>
    <property type="evidence" value="ECO:0007669"/>
    <property type="project" value="UniProtKB-UniRule"/>
</dbReference>
<dbReference type="Gene3D" id="3.20.20.70">
    <property type="entry name" value="Aldolase class I"/>
    <property type="match status" value="1"/>
</dbReference>
<evidence type="ECO:0000256" key="4">
    <source>
        <dbReference type="ARBA" id="ARBA00006477"/>
    </source>
</evidence>
<evidence type="ECO:0000259" key="26">
    <source>
        <dbReference type="Pfam" id="PF00275"/>
    </source>
</evidence>
<feature type="domain" description="Shikimate dehydrogenase substrate binding N-terminal" evidence="29">
    <location>
        <begin position="1321"/>
        <end position="1402"/>
    </location>
</feature>
<feature type="binding site" evidence="23">
    <location>
        <position position="259"/>
    </location>
    <ligand>
        <name>7-phospho-2-dehydro-3-deoxy-D-arabino-heptonate</name>
        <dbReference type="ChEBI" id="CHEBI:58394"/>
    </ligand>
</feature>
<keyword evidence="25" id="KW-0472">Membrane</keyword>
<dbReference type="InterPro" id="IPR036291">
    <property type="entry name" value="NAD(P)-bd_dom_sf"/>
</dbReference>
<dbReference type="FunFam" id="1.20.1090.10:FF:000007">
    <property type="entry name" value="Pentafunctional AROM polypeptide"/>
    <property type="match status" value="1"/>
</dbReference>
<dbReference type="Gene3D" id="3.40.50.1970">
    <property type="match status" value="1"/>
</dbReference>
<keyword evidence="16 23" id="KW-0560">Oxidoreductase</keyword>
<feature type="domain" description="3-dehydroquinate synthase N-terminal" evidence="28">
    <location>
        <begin position="82"/>
        <end position="194"/>
    </location>
</feature>
<dbReference type="NCBIfam" id="TIGR01356">
    <property type="entry name" value="aroA"/>
    <property type="match status" value="1"/>
</dbReference>
<keyword evidence="12 23" id="KW-0418">Kinase</keyword>
<evidence type="ECO:0000256" key="15">
    <source>
        <dbReference type="ARBA" id="ARBA00022857"/>
    </source>
</evidence>
<evidence type="ECO:0000256" key="16">
    <source>
        <dbReference type="ARBA" id="ARBA00023002"/>
    </source>
</evidence>
<feature type="binding site" evidence="23">
    <location>
        <position position="195"/>
    </location>
    <ligand>
        <name>NAD(+)</name>
        <dbReference type="ChEBI" id="CHEBI:57540"/>
    </ligand>
</feature>
<evidence type="ECO:0000256" key="11">
    <source>
        <dbReference type="ARBA" id="ARBA00022741"/>
    </source>
</evidence>
<dbReference type="CDD" id="cd01065">
    <property type="entry name" value="NAD_bind_Shikimate_DH"/>
    <property type="match status" value="1"/>
</dbReference>
<dbReference type="SUPFAM" id="SSF55205">
    <property type="entry name" value="EPT/RTPC-like"/>
    <property type="match status" value="1"/>
</dbReference>
<comment type="pathway">
    <text evidence="2 23 24">Metabolic intermediate biosynthesis; chorismate biosynthesis; chorismate from D-erythrose 4-phosphate and phosphoenolpyruvate: step 6/7.</text>
</comment>
<feature type="domain" description="Quinate/shikimate 5-dehydrogenase/glutamyl-tRNA reductase" evidence="27">
    <location>
        <begin position="1435"/>
        <end position="1509"/>
    </location>
</feature>
<feature type="binding site" evidence="23">
    <location>
        <position position="296"/>
    </location>
    <ligand>
        <name>7-phospho-2-dehydro-3-deoxy-D-arabino-heptonate</name>
        <dbReference type="ChEBI" id="CHEBI:58394"/>
    </ligand>
</feature>
<keyword evidence="25" id="KW-0812">Transmembrane</keyword>
<dbReference type="InterPro" id="IPR023193">
    <property type="entry name" value="EPSP_synthase_CS"/>
</dbReference>
<feature type="transmembrane region" description="Helical" evidence="25">
    <location>
        <begin position="113"/>
        <end position="134"/>
    </location>
</feature>
<evidence type="ECO:0000256" key="20">
    <source>
        <dbReference type="ARBA" id="ARBA00044633"/>
    </source>
</evidence>
<dbReference type="SUPFAM" id="SSF56796">
    <property type="entry name" value="Dehydroquinate synthase-like"/>
    <property type="match status" value="1"/>
</dbReference>
<dbReference type="PANTHER" id="PTHR21090:SF5">
    <property type="entry name" value="PENTAFUNCTIONAL AROM POLYPEPTIDE"/>
    <property type="match status" value="1"/>
</dbReference>
<dbReference type="SUPFAM" id="SSF52540">
    <property type="entry name" value="P-loop containing nucleoside triphosphate hydrolases"/>
    <property type="match status" value="1"/>
</dbReference>
<keyword evidence="13 23" id="KW-0862">Zinc</keyword>
<dbReference type="EMBL" id="QPFP01000021">
    <property type="protein sequence ID" value="TEB30947.1"/>
    <property type="molecule type" value="Genomic_DNA"/>
</dbReference>
<evidence type="ECO:0000256" key="3">
    <source>
        <dbReference type="ARBA" id="ARBA00004842"/>
    </source>
</evidence>
<evidence type="ECO:0000313" key="32">
    <source>
        <dbReference type="Proteomes" id="UP000298030"/>
    </source>
</evidence>
<comment type="subcellular location">
    <subcellularLocation>
        <location evidence="1 23 24">Cytoplasm</location>
    </subcellularLocation>
</comment>
<evidence type="ECO:0000256" key="17">
    <source>
        <dbReference type="ARBA" id="ARBA00023141"/>
    </source>
</evidence>
<comment type="caution">
    <text evidence="23">Lacks conserved residue(s) required for the propagation of feature annotation.</text>
</comment>
<dbReference type="Gene3D" id="3.65.10.10">
    <property type="entry name" value="Enolpyruvate transferase domain"/>
    <property type="match status" value="2"/>
</dbReference>
<dbReference type="HAMAP" id="MF_03143">
    <property type="entry name" value="Pentafunct_AroM"/>
    <property type="match status" value="1"/>
</dbReference>
<evidence type="ECO:0000256" key="25">
    <source>
        <dbReference type="SAM" id="Phobius"/>
    </source>
</evidence>
<feature type="domain" description="Enolpyruvate transferase" evidence="26">
    <location>
        <begin position="419"/>
        <end position="846"/>
    </location>
</feature>
<feature type="binding site" evidence="23">
    <location>
        <begin position="199"/>
        <end position="202"/>
    </location>
    <ligand>
        <name>7-phospho-2-dehydro-3-deoxy-D-arabino-heptonate</name>
        <dbReference type="ChEBI" id="CHEBI:58394"/>
    </ligand>
</feature>
<dbReference type="Pfam" id="PF00275">
    <property type="entry name" value="EPSP_synthase"/>
    <property type="match status" value="1"/>
</dbReference>
<feature type="binding site" evidence="23">
    <location>
        <position position="135"/>
    </location>
    <ligand>
        <name>7-phospho-2-dehydro-3-deoxy-D-arabino-heptonate</name>
        <dbReference type="ChEBI" id="CHEBI:58394"/>
    </ligand>
</feature>
<evidence type="ECO:0000256" key="1">
    <source>
        <dbReference type="ARBA" id="ARBA00004496"/>
    </source>
</evidence>
<comment type="catalytic activity">
    <reaction evidence="23 24">
        <text>7-phospho-2-dehydro-3-deoxy-D-arabino-heptonate = 3-dehydroquinate + phosphate</text>
        <dbReference type="Rhea" id="RHEA:21968"/>
        <dbReference type="ChEBI" id="CHEBI:32364"/>
        <dbReference type="ChEBI" id="CHEBI:43474"/>
        <dbReference type="ChEBI" id="CHEBI:58394"/>
        <dbReference type="EC" id="4.2.3.4"/>
    </reaction>
</comment>
<dbReference type="FunFam" id="3.65.10.10:FF:000007">
    <property type="entry name" value="Pentafunctional AROM polypeptide"/>
    <property type="match status" value="1"/>
</dbReference>
<evidence type="ECO:0000256" key="24">
    <source>
        <dbReference type="PIRNR" id="PIRNR000514"/>
    </source>
</evidence>
<dbReference type="InterPro" id="IPR030960">
    <property type="entry name" value="DHQS/DOIS_N"/>
</dbReference>
<evidence type="ECO:0000256" key="9">
    <source>
        <dbReference type="ARBA" id="ARBA00022679"/>
    </source>
</evidence>
<name>A0A4Y7T9V4_COPMI</name>
<comment type="catalytic activity">
    <reaction evidence="23 24">
        <text>3-dehydroquinate = 3-dehydroshikimate + H2O</text>
        <dbReference type="Rhea" id="RHEA:21096"/>
        <dbReference type="ChEBI" id="CHEBI:15377"/>
        <dbReference type="ChEBI" id="CHEBI:16630"/>
        <dbReference type="ChEBI" id="CHEBI:32364"/>
        <dbReference type="EC" id="4.2.1.10"/>
    </reaction>
</comment>
<dbReference type="OrthoDB" id="197068at2759"/>
<dbReference type="GO" id="GO:0004765">
    <property type="term" value="F:shikimate kinase activity"/>
    <property type="evidence" value="ECO:0007669"/>
    <property type="project" value="UniProtKB-UniRule"/>
</dbReference>
<dbReference type="CDD" id="cd00464">
    <property type="entry name" value="SK"/>
    <property type="match status" value="1"/>
</dbReference>
<dbReference type="InterPro" id="IPR036968">
    <property type="entry name" value="Enolpyruvate_Tfrase_sf"/>
</dbReference>
<evidence type="ECO:0000259" key="30">
    <source>
        <dbReference type="Pfam" id="PF24621"/>
    </source>
</evidence>
<proteinExistence type="inferred from homology"/>
<keyword evidence="9 23" id="KW-0808">Transferase</keyword>
<dbReference type="GO" id="GO:0046872">
    <property type="term" value="F:metal ion binding"/>
    <property type="evidence" value="ECO:0007669"/>
    <property type="project" value="UniProtKB-UniRule"/>
</dbReference>
<feature type="active site" description="Proton acceptor; for 3-dehydroquinate synthase activity" evidence="23">
    <location>
        <position position="284"/>
    </location>
</feature>
<comment type="subunit">
    <text evidence="23 24">Homodimer.</text>
</comment>
<evidence type="ECO:0000256" key="23">
    <source>
        <dbReference type="HAMAP-Rule" id="MF_03143"/>
    </source>
</evidence>
<organism evidence="31 32">
    <name type="scientific">Coprinellus micaceus</name>
    <name type="common">Glistening ink-cap mushroom</name>
    <name type="synonym">Coprinus micaceus</name>
    <dbReference type="NCBI Taxonomy" id="71717"/>
    <lineage>
        <taxon>Eukaryota</taxon>
        <taxon>Fungi</taxon>
        <taxon>Dikarya</taxon>
        <taxon>Basidiomycota</taxon>
        <taxon>Agaricomycotina</taxon>
        <taxon>Agaricomycetes</taxon>
        <taxon>Agaricomycetidae</taxon>
        <taxon>Agaricales</taxon>
        <taxon>Agaricineae</taxon>
        <taxon>Psathyrellaceae</taxon>
        <taxon>Coprinellus</taxon>
    </lineage>
</organism>
<dbReference type="GO" id="GO:0009423">
    <property type="term" value="P:chorismate biosynthetic process"/>
    <property type="evidence" value="ECO:0007669"/>
    <property type="project" value="UniProtKB-UniRule"/>
</dbReference>
<dbReference type="InterPro" id="IPR013708">
    <property type="entry name" value="Shikimate_DH-bd_N"/>
</dbReference>
<comment type="similarity">
    <text evidence="6">Belongs to the EPSP synthase family.</text>
</comment>
<comment type="similarity">
    <text evidence="24">In the N-terminal section; belongs to the dehydroquinate synthase family.</text>
</comment>
<dbReference type="Pfam" id="PF01202">
    <property type="entry name" value="SKI"/>
    <property type="match status" value="1"/>
</dbReference>
<evidence type="ECO:0000256" key="6">
    <source>
        <dbReference type="ARBA" id="ARBA00009948"/>
    </source>
</evidence>
<dbReference type="NCBIfam" id="TIGR01093">
    <property type="entry name" value="aroD"/>
    <property type="match status" value="1"/>
</dbReference>
<dbReference type="InterPro" id="IPR001381">
    <property type="entry name" value="DHquinase_I"/>
</dbReference>
<feature type="active site" description="Schiff-base intermediate with substrate; for 3-dehydroquinate dehydratase activity" evidence="23">
    <location>
        <position position="1233"/>
    </location>
</feature>
<comment type="pathway">
    <text evidence="23 24">Metabolic intermediate biosynthesis; chorismate biosynthesis; chorismate from D-erythrose 4-phosphate and phosphoenolpyruvate: step 2/7.</text>
</comment>
<dbReference type="InterPro" id="IPR000623">
    <property type="entry name" value="Shikimate_kinase/TSH1"/>
</dbReference>
<dbReference type="Pfam" id="PF24621">
    <property type="entry name" value="DHQS_C"/>
    <property type="match status" value="1"/>
</dbReference>
<evidence type="ECO:0000256" key="14">
    <source>
        <dbReference type="ARBA" id="ARBA00022840"/>
    </source>
</evidence>
<keyword evidence="14 23" id="KW-0067">ATP-binding</keyword>
<feature type="binding site" evidence="23">
    <location>
        <position position="166"/>
    </location>
    <ligand>
        <name>NAD(+)</name>
        <dbReference type="ChEBI" id="CHEBI:57540"/>
    </ligand>
</feature>
<evidence type="ECO:0000256" key="7">
    <source>
        <dbReference type="ARBA" id="ARBA00022490"/>
    </source>
</evidence>
<comment type="similarity">
    <text evidence="23 24">In the 2nd section; belongs to the EPSP synthase family.</text>
</comment>
<comment type="pathway">
    <text evidence="3 23 24">Metabolic intermediate biosynthesis; chorismate biosynthesis; chorismate from D-erythrose 4-phosphate and phosphoenolpyruvate: step 5/7.</text>
</comment>
<comment type="similarity">
    <text evidence="23 24">In the C-terminal section; belongs to the shikimate dehydrogenase family.</text>
</comment>
<dbReference type="PIRSF" id="PIRSF000514">
    <property type="entry name" value="Pentafunct_AroM"/>
    <property type="match status" value="1"/>
</dbReference>
<dbReference type="GO" id="GO:0003866">
    <property type="term" value="F:3-phosphoshikimate 1-carboxyvinyltransferase activity"/>
    <property type="evidence" value="ECO:0007669"/>
    <property type="project" value="UniProtKB-UniRule"/>
</dbReference>
<comment type="similarity">
    <text evidence="23">In the N-terminal section; belongs to the sugar phosphate cyclases superfamily. Dehydroquinate synthase family.</text>
</comment>
<dbReference type="GO" id="GO:0005524">
    <property type="term" value="F:ATP binding"/>
    <property type="evidence" value="ECO:0007669"/>
    <property type="project" value="UniProtKB-UniRule"/>
</dbReference>
<evidence type="ECO:0000256" key="2">
    <source>
        <dbReference type="ARBA" id="ARBA00004811"/>
    </source>
</evidence>
<dbReference type="Gene3D" id="3.40.50.10860">
    <property type="entry name" value="Leucine Dehydrogenase, chain A, domain 1"/>
    <property type="match status" value="1"/>
</dbReference>
<dbReference type="PRINTS" id="PR01100">
    <property type="entry name" value="SHIKIMTKNASE"/>
</dbReference>
<dbReference type="FunFam" id="3.40.50.300:FF:001256">
    <property type="entry name" value="Pentafunctional AROM polypeptide"/>
    <property type="match status" value="1"/>
</dbReference>
<feature type="binding site" evidence="23">
    <location>
        <position position="124"/>
    </location>
    <ligand>
        <name>NAD(+)</name>
        <dbReference type="ChEBI" id="CHEBI:57540"/>
    </ligand>
</feature>
<dbReference type="SUPFAM" id="SSF53223">
    <property type="entry name" value="Aminoacid dehydrogenase-like, N-terminal domain"/>
    <property type="match status" value="1"/>
</dbReference>
<dbReference type="InterPro" id="IPR001986">
    <property type="entry name" value="Enolpyruvate_Tfrase_dom"/>
</dbReference>
<dbReference type="Pfam" id="PF08501">
    <property type="entry name" value="Shikimate_dh_N"/>
    <property type="match status" value="1"/>
</dbReference>
<keyword evidence="7 23" id="KW-0963">Cytoplasm</keyword>
<comment type="pathway">
    <text evidence="23 24">Metabolic intermediate biosynthesis; chorismate biosynthesis; chorismate from D-erythrose 4-phosphate and phosphoenolpyruvate: step 4/7.</text>
</comment>
<dbReference type="PROSITE" id="PS01128">
    <property type="entry name" value="SHIKIMATE_KINASE"/>
    <property type="match status" value="1"/>
</dbReference>
<dbReference type="HAMAP" id="MF_00109">
    <property type="entry name" value="Shikimate_kinase"/>
    <property type="match status" value="1"/>
</dbReference>
<feature type="binding site" evidence="23">
    <location>
        <position position="167"/>
    </location>
    <ligand>
        <name>7-phospho-2-dehydro-3-deoxy-D-arabino-heptonate</name>
        <dbReference type="ChEBI" id="CHEBI:58394"/>
    </ligand>
</feature>
<dbReference type="CDD" id="cd00502">
    <property type="entry name" value="DHQase_I"/>
    <property type="match status" value="1"/>
</dbReference>
<comment type="similarity">
    <text evidence="23 24">In the 3rd section; belongs to the shikimate kinase family.</text>
</comment>
<accession>A0A4Y7T9V4</accession>
<feature type="domain" description="3-dehydroquinate synthase C-terminal" evidence="30">
    <location>
        <begin position="196"/>
        <end position="367"/>
    </location>
</feature>
<evidence type="ECO:0000256" key="22">
    <source>
        <dbReference type="ARBA" id="ARBA00054455"/>
    </source>
</evidence>
<feature type="binding site" evidence="23">
    <location>
        <begin position="119"/>
        <end position="121"/>
    </location>
    <ligand>
        <name>NAD(+)</name>
        <dbReference type="ChEBI" id="CHEBI:57540"/>
    </ligand>
</feature>
<evidence type="ECO:0000256" key="18">
    <source>
        <dbReference type="ARBA" id="ARBA00023239"/>
    </source>
</evidence>
<dbReference type="EC" id="2.7.1.71" evidence="23"/>
<keyword evidence="17 23" id="KW-0057">Aromatic amino acid biosynthesis</keyword>
<dbReference type="FunFam" id="3.40.50.1970:FF:000007">
    <property type="entry name" value="Pentafunctional AROM polypeptide"/>
    <property type="match status" value="1"/>
</dbReference>
<feature type="active site" description="Proton acceptor; for 3-dehydroquinate dehydratase activity" evidence="23">
    <location>
        <position position="1205"/>
    </location>
</feature>
<keyword evidence="8 23" id="KW-0028">Amino-acid biosynthesis</keyword>
<dbReference type="Gene3D" id="3.40.50.300">
    <property type="entry name" value="P-loop containing nucleotide triphosphate hydrolases"/>
    <property type="match status" value="1"/>
</dbReference>
<dbReference type="InterPro" id="IPR056179">
    <property type="entry name" value="DHQS_C"/>
</dbReference>
<evidence type="ECO:0000313" key="31">
    <source>
        <dbReference type="EMBL" id="TEB30947.1"/>
    </source>
</evidence>
<feature type="binding site" evidence="23">
    <location>
        <position position="280"/>
    </location>
    <ligand>
        <name>7-phospho-2-dehydro-3-deoxy-D-arabino-heptonate</name>
        <dbReference type="ChEBI" id="CHEBI:58394"/>
    </ligand>
</feature>
<dbReference type="HAMAP" id="MF_00210">
    <property type="entry name" value="EPSP_synth"/>
    <property type="match status" value="1"/>
</dbReference>
<comment type="similarity">
    <text evidence="4">In the 2nd section; belongs to the type-I 3-dehydroquinase family.</text>
</comment>
<comment type="catalytic activity">
    <reaction evidence="20">
        <text>3-phosphoshikimate + phosphoenolpyruvate = 5-O-(1-carboxyvinyl)-3-phosphoshikimate + phosphate</text>
        <dbReference type="Rhea" id="RHEA:21256"/>
        <dbReference type="ChEBI" id="CHEBI:43474"/>
        <dbReference type="ChEBI" id="CHEBI:57701"/>
        <dbReference type="ChEBI" id="CHEBI:58702"/>
        <dbReference type="ChEBI" id="CHEBI:145989"/>
        <dbReference type="EC" id="2.5.1.19"/>
    </reaction>
    <physiologicalReaction direction="left-to-right" evidence="20">
        <dbReference type="Rhea" id="RHEA:21257"/>
    </physiologicalReaction>
</comment>
<dbReference type="Proteomes" id="UP000298030">
    <property type="component" value="Unassembled WGS sequence"/>
</dbReference>
<dbReference type="InterPro" id="IPR013785">
    <property type="entry name" value="Aldolase_TIM"/>
</dbReference>
<dbReference type="Pfam" id="PF01487">
    <property type="entry name" value="DHquinase_I"/>
    <property type="match status" value="1"/>
</dbReference>
<evidence type="ECO:0000256" key="12">
    <source>
        <dbReference type="ARBA" id="ARBA00022777"/>
    </source>
</evidence>
<feature type="binding site" evidence="23">
    <location>
        <position position="199"/>
    </location>
    <ligand>
        <name>Zn(2+)</name>
        <dbReference type="ChEBI" id="CHEBI:29105"/>
        <note>catalytic</note>
    </ligand>
</feature>
<evidence type="ECO:0000259" key="29">
    <source>
        <dbReference type="Pfam" id="PF08501"/>
    </source>
</evidence>
<dbReference type="GO" id="GO:0005737">
    <property type="term" value="C:cytoplasm"/>
    <property type="evidence" value="ECO:0007669"/>
    <property type="project" value="UniProtKB-SubCell"/>
</dbReference>
<comment type="similarity">
    <text evidence="23 24">In the 4th section; belongs to the type-I 3-dehydroquinase family.</text>
</comment>
<feature type="region of interest" description="Shikimate dehydrogenase" evidence="23">
    <location>
        <begin position="1316"/>
        <end position="1548"/>
    </location>
</feature>
<dbReference type="InterPro" id="IPR006264">
    <property type="entry name" value="EPSP_synthase"/>
</dbReference>
<dbReference type="InterPro" id="IPR013792">
    <property type="entry name" value="RNA3'P_cycl/enolpyr_Trfase_a/b"/>
</dbReference>
<sequence>MASSTTDTDVYKVSILGNESIHCGFHLIPYIAQTVLTTLPSSTYVLITDTHIAKLHLSAFEPEFERALGASTVTPKPRFLTLVIPPGETSKSREGKANIEDFLLLHKCTRDSVILALGGGVIGDLVGFVAATFMRGVKFCQIPTTLLAMVDSSVGGKTAIDTPHGKNLIGAFWQPEYIFIDAAFLETLPTREFSNGMAEVVKTAAIWNEEEFISLESHSSEIFAAIQTPSKDHAGRSKSTRSRSQELLLSVIVGSISVKAHIVTIDERETGLRNLVNFGHSIGHAIEAVLTPTILHGECVSIGMILETEISRQMGILSQVGVGRLTRCLKSYNLPVSISDPRIANLPAAKLLSVDRLLDIMRIDKKNSGPAKKIVILSRIGATHEPRATVVPDIVISKTLAESATVVPGVPSQHPVVMSTPGSKSISNRALVLAALGKGTCKLRNLLHSDDTQVMMAALSELKGATFSWEDGGETLVVAGGEGSLSVPPKGKELYLGNAGTAARFLTTVCTLVQSSPNDNADVTVITGNARMKQRPIGPLVTALSANGSQIQCLESEGCLPLAITPNGLKGGRIQLAASVSSQYVSSILLCAPYAQESITLELIGGQVISQPYIDMTIAMMKTFGVEVKRRADASGKLLDVYDIPKGVYVNPPNYSIESDASSATYPLAIAAITGTSCTIDNIGTASLQGDAKFAVEVLQKMGCQVSQTETQTTVQGPPIGQLKAIEEVDMEIMTDAFLTATAVAAVASGRTRILGIANQRVKECNRIRAMIDELAKFGVDCIELDDGLEVIGQPISKLKRGVSVHCYDDHRVAMAFSVLSTVIENTIIEEKRCVEKTWPNWWDDLENKIGIKVEGVDLASLNASGSTSESSKRSPDASVFLIGMRGTGKTFVGELAALSLGWTFLDADQYFETKLKIGVREFVHQKGWEAFRAAELDILKSLVADKASGHVISLGGGIVETSAARDVLKQYAITQGPVVFIARPIDEIVKYLNTETARPAYEEPIIDVFRRREPWFTECSSHDFINPVGEVNNDALCPIKASANRNEIARFFKHLTGVEPNLTHSLEPGRRSYFLCLTYPDVQQAFPYIDELTEGADALELRVDLLRSEKGYEKIGDVVPSVAYVSEQVAHLRRVTGLPIVFTVRTKAQGGAFPDEKQKEAVDLLKAGLRLGVEYLDVEICLPEKSIRELVAKKGTSQIIASWHDWSGNMKWNGALVKEKYDIAASFGDIVKIVGKANSLQDNFVLYDFATAIGRQAGAKPFIAINMGGDGQMSRILNSTFTPVSHPLLPNKAAPGQLSFKQIQQALHLLGLFPAKKFYLFGTPISHSMSPTLHNTGFGLLGLPHQYNLFETKDVGEEIKLALADPDFGGASVTIPYKLDIIPLLDKLTPAAEAIGAVNTVIPKLVWNDGVPGRILVGDNTDWLGIKASITQRLSASEIQTALVIGAGGTARAAIYALQNLGAGTIYLHNRTTKKAEELAAVFPDARVKVIEELKWADGQAPNIIVSTVPASATTTSASDDGNGSLSLPAFAVLVSPWICGRCGHGL</sequence>
<dbReference type="GO" id="GO:0008652">
    <property type="term" value="P:amino acid biosynthetic process"/>
    <property type="evidence" value="ECO:0007669"/>
    <property type="project" value="UniProtKB-KW"/>
</dbReference>
<evidence type="ECO:0000256" key="5">
    <source>
        <dbReference type="ARBA" id="ARBA00009349"/>
    </source>
</evidence>
<feature type="binding site" evidence="23">
    <location>
        <position position="157"/>
    </location>
    <ligand>
        <name>7-phospho-2-dehydro-3-deoxy-D-arabino-heptonate</name>
        <dbReference type="ChEBI" id="CHEBI:58394"/>
    </ligand>
</feature>
<keyword evidence="10 23" id="KW-0479">Metal-binding</keyword>
<feature type="active site" description="Proton acceptor; for 3-dehydroquinate synthase activity" evidence="23">
    <location>
        <position position="269"/>
    </location>
</feature>
<dbReference type="EC" id="4.2.3.4" evidence="23"/>
<feature type="binding site" evidence="23">
    <location>
        <begin position="884"/>
        <end position="891"/>
    </location>
    <ligand>
        <name>ATP</name>
        <dbReference type="ChEBI" id="CHEBI:30616"/>
    </ligand>
</feature>
<dbReference type="UniPathway" id="UPA00053">
    <property type="reaction ID" value="UER00085"/>
</dbReference>
<dbReference type="PROSITE" id="PS00885">
    <property type="entry name" value="EPSP_SYNTHASE_2"/>
    <property type="match status" value="1"/>
</dbReference>
<evidence type="ECO:0000256" key="10">
    <source>
        <dbReference type="ARBA" id="ARBA00022723"/>
    </source>
</evidence>
<dbReference type="InterPro" id="IPR008289">
    <property type="entry name" value="Pentafunct_AroM"/>
</dbReference>
<dbReference type="InterPro" id="IPR027417">
    <property type="entry name" value="P-loop_NTPase"/>
</dbReference>
<comment type="catalytic activity">
    <reaction evidence="21 23 24">
        <text>shikimate + ATP = 3-phosphoshikimate + ADP + H(+)</text>
        <dbReference type="Rhea" id="RHEA:13121"/>
        <dbReference type="ChEBI" id="CHEBI:15378"/>
        <dbReference type="ChEBI" id="CHEBI:30616"/>
        <dbReference type="ChEBI" id="CHEBI:36208"/>
        <dbReference type="ChEBI" id="CHEBI:145989"/>
        <dbReference type="ChEBI" id="CHEBI:456216"/>
        <dbReference type="EC" id="2.7.1.71"/>
    </reaction>
</comment>
<feature type="binding site" evidence="23">
    <location>
        <position position="151"/>
    </location>
    <ligand>
        <name>7-phospho-2-dehydro-3-deoxy-D-arabino-heptonate</name>
        <dbReference type="ChEBI" id="CHEBI:58394"/>
    </ligand>
</feature>
<dbReference type="Pfam" id="PF01488">
    <property type="entry name" value="Shikimate_DH"/>
    <property type="match status" value="1"/>
</dbReference>
<feature type="binding site" evidence="23">
    <location>
        <begin position="273"/>
        <end position="277"/>
    </location>
    <ligand>
        <name>7-phospho-2-dehydro-3-deoxy-D-arabino-heptonate</name>
        <dbReference type="ChEBI" id="CHEBI:58394"/>
    </ligand>
</feature>
<feature type="binding site" evidence="23">
    <location>
        <position position="365"/>
    </location>
    <ligand>
        <name>7-phospho-2-dehydro-3-deoxy-D-arabino-heptonate</name>
        <dbReference type="ChEBI" id="CHEBI:58394"/>
    </ligand>
</feature>
<dbReference type="GO" id="GO:0009073">
    <property type="term" value="P:aromatic amino acid family biosynthetic process"/>
    <property type="evidence" value="ECO:0007669"/>
    <property type="project" value="UniProtKB-UniRule"/>
</dbReference>
<dbReference type="GO" id="GO:0003855">
    <property type="term" value="F:3-dehydroquinate dehydratase activity"/>
    <property type="evidence" value="ECO:0007669"/>
    <property type="project" value="UniProtKB-UniRule"/>
</dbReference>
<keyword evidence="11 23" id="KW-0547">Nucleotide-binding</keyword>
<feature type="region of interest" description="3-dehydroquinate synthase" evidence="23">
    <location>
        <begin position="1"/>
        <end position="393"/>
    </location>
</feature>
<keyword evidence="15 23" id="KW-0521">NADP</keyword>
<feature type="binding site" evidence="23">
    <location>
        <begin position="144"/>
        <end position="145"/>
    </location>
    <ligand>
        <name>NAD(+)</name>
        <dbReference type="ChEBI" id="CHEBI:57540"/>
    </ligand>
</feature>
<dbReference type="InterPro" id="IPR006151">
    <property type="entry name" value="Shikm_DH/Glu-tRNA_Rdtase"/>
</dbReference>
<keyword evidence="18 23" id="KW-0456">Lyase</keyword>
<dbReference type="PANTHER" id="PTHR21090">
    <property type="entry name" value="AROM/DEHYDROQUINATE SYNTHASE"/>
    <property type="match status" value="1"/>
</dbReference>
<dbReference type="PROSITE" id="PS00104">
    <property type="entry name" value="EPSP_SYNTHASE_1"/>
    <property type="match status" value="1"/>
</dbReference>
<feature type="binding site" evidence="23">
    <location>
        <position position="296"/>
    </location>
    <ligand>
        <name>Zn(2+)</name>
        <dbReference type="ChEBI" id="CHEBI:29105"/>
        <note>catalytic</note>
    </ligand>
</feature>
<dbReference type="EC" id="1.1.1.25" evidence="23"/>
<evidence type="ECO:0000259" key="28">
    <source>
        <dbReference type="Pfam" id="PF01761"/>
    </source>
</evidence>
<dbReference type="STRING" id="71717.A0A4Y7T9V4"/>
<dbReference type="InterPro" id="IPR023000">
    <property type="entry name" value="Shikimate_kinase_CS"/>
</dbReference>
<dbReference type="InterPro" id="IPR031322">
    <property type="entry name" value="Shikimate/glucono_kinase"/>
</dbReference>
<feature type="binding site" evidence="23">
    <location>
        <begin position="184"/>
        <end position="187"/>
    </location>
    <ligand>
        <name>NAD(+)</name>
        <dbReference type="ChEBI" id="CHEBI:57540"/>
    </ligand>
</feature>
<dbReference type="Pfam" id="PF01761">
    <property type="entry name" value="DHQ_synthase"/>
    <property type="match status" value="1"/>
</dbReference>
<feature type="binding site" evidence="23">
    <location>
        <begin position="88"/>
        <end position="91"/>
    </location>
    <ligand>
        <name>NAD(+)</name>
        <dbReference type="ChEBI" id="CHEBI:57540"/>
    </ligand>
</feature>
<comment type="cofactor">
    <cofactor evidence="23 24">
        <name>Zn(2+)</name>
        <dbReference type="ChEBI" id="CHEBI:29105"/>
    </cofactor>
    <text evidence="23 24">Binds 2 Zn(2+) ions per subunit.</text>
</comment>
<dbReference type="CDD" id="cd08195">
    <property type="entry name" value="DHQS"/>
    <property type="match status" value="1"/>
</dbReference>
<evidence type="ECO:0000256" key="19">
    <source>
        <dbReference type="ARBA" id="ARBA00023268"/>
    </source>
</evidence>
<dbReference type="CDD" id="cd01556">
    <property type="entry name" value="EPSP_synthase"/>
    <property type="match status" value="1"/>
</dbReference>
<dbReference type="SUPFAM" id="SSF51735">
    <property type="entry name" value="NAD(P)-binding Rossmann-fold domains"/>
    <property type="match status" value="1"/>
</dbReference>
<dbReference type="InterPro" id="IPR046346">
    <property type="entry name" value="Aminoacid_DH-like_N_sf"/>
</dbReference>
<dbReference type="FunFam" id="3.20.20.70:FF:000135">
    <property type="entry name" value="Pentafunctional AROM polypeptide"/>
    <property type="match status" value="1"/>
</dbReference>
<dbReference type="SUPFAM" id="SSF51569">
    <property type="entry name" value="Aldolase"/>
    <property type="match status" value="1"/>
</dbReference>
<dbReference type="NCBIfam" id="TIGR01357">
    <property type="entry name" value="aroB"/>
    <property type="match status" value="1"/>
</dbReference>
<keyword evidence="19 23" id="KW-0511">Multifunctional enzyme</keyword>
<dbReference type="GO" id="GO:0003856">
    <property type="term" value="F:3-dehydroquinate synthase activity"/>
    <property type="evidence" value="ECO:0007669"/>
    <property type="project" value="UniProtKB-UniRule"/>
</dbReference>
<dbReference type="EC" id="4.2.1.10" evidence="23"/>
<reference evidence="31 32" key="1">
    <citation type="journal article" date="2019" name="Nat. Ecol. Evol.">
        <title>Megaphylogeny resolves global patterns of mushroom evolution.</title>
        <authorList>
            <person name="Varga T."/>
            <person name="Krizsan K."/>
            <person name="Foldi C."/>
            <person name="Dima B."/>
            <person name="Sanchez-Garcia M."/>
            <person name="Sanchez-Ramirez S."/>
            <person name="Szollosi G.J."/>
            <person name="Szarkandi J.G."/>
            <person name="Papp V."/>
            <person name="Albert L."/>
            <person name="Andreopoulos W."/>
            <person name="Angelini C."/>
            <person name="Antonin V."/>
            <person name="Barry K.W."/>
            <person name="Bougher N.L."/>
            <person name="Buchanan P."/>
            <person name="Buyck B."/>
            <person name="Bense V."/>
            <person name="Catcheside P."/>
            <person name="Chovatia M."/>
            <person name="Cooper J."/>
            <person name="Damon W."/>
            <person name="Desjardin D."/>
            <person name="Finy P."/>
            <person name="Geml J."/>
            <person name="Haridas S."/>
            <person name="Hughes K."/>
            <person name="Justo A."/>
            <person name="Karasinski D."/>
            <person name="Kautmanova I."/>
            <person name="Kiss B."/>
            <person name="Kocsube S."/>
            <person name="Kotiranta H."/>
            <person name="LaButti K.M."/>
            <person name="Lechner B.E."/>
            <person name="Liimatainen K."/>
            <person name="Lipzen A."/>
            <person name="Lukacs Z."/>
            <person name="Mihaltcheva S."/>
            <person name="Morgado L.N."/>
            <person name="Niskanen T."/>
            <person name="Noordeloos M.E."/>
            <person name="Ohm R.A."/>
            <person name="Ortiz-Santana B."/>
            <person name="Ovrebo C."/>
            <person name="Racz N."/>
            <person name="Riley R."/>
            <person name="Savchenko A."/>
            <person name="Shiryaev A."/>
            <person name="Soop K."/>
            <person name="Spirin V."/>
            <person name="Szebenyi C."/>
            <person name="Tomsovsky M."/>
            <person name="Tulloss R.E."/>
            <person name="Uehling J."/>
            <person name="Grigoriev I.V."/>
            <person name="Vagvolgyi C."/>
            <person name="Papp T."/>
            <person name="Martin F.M."/>
            <person name="Miettinen O."/>
            <person name="Hibbett D.S."/>
            <person name="Nagy L.G."/>
        </authorList>
    </citation>
    <scope>NUCLEOTIDE SEQUENCE [LARGE SCALE GENOMIC DNA]</scope>
    <source>
        <strain evidence="31 32">FP101781</strain>
    </source>
</reference>
<evidence type="ECO:0000256" key="13">
    <source>
        <dbReference type="ARBA" id="ARBA00022833"/>
    </source>
</evidence>
<comment type="function">
    <text evidence="22 23 24">The AROM polypeptide catalyzes 5 consecutive enzymatic reactions in prechorismate polyaromatic amino acid biosynthesis.</text>
</comment>
<dbReference type="InterPro" id="IPR016037">
    <property type="entry name" value="DHQ_synth_AroB"/>
</dbReference>
<dbReference type="Gene3D" id="1.20.1090.10">
    <property type="entry name" value="Dehydroquinate synthase-like - alpha domain"/>
    <property type="match status" value="1"/>
</dbReference>
<comment type="catalytic activity">
    <reaction evidence="23 24">
        <text>shikimate + NADP(+) = 3-dehydroshikimate + NADPH + H(+)</text>
        <dbReference type="Rhea" id="RHEA:17737"/>
        <dbReference type="ChEBI" id="CHEBI:15378"/>
        <dbReference type="ChEBI" id="CHEBI:16630"/>
        <dbReference type="ChEBI" id="CHEBI:36208"/>
        <dbReference type="ChEBI" id="CHEBI:57783"/>
        <dbReference type="ChEBI" id="CHEBI:58349"/>
        <dbReference type="EC" id="1.1.1.25"/>
    </reaction>
</comment>
<protein>
    <recommendedName>
        <fullName evidence="23">Pentafunctional AROM polypeptide</fullName>
    </recommendedName>
    <domain>
        <recommendedName>
            <fullName evidence="23">3-dehydroquinate synthase</fullName>
            <shortName evidence="23">DHQS</shortName>
            <ecNumber evidence="23">4.2.3.4</ecNumber>
        </recommendedName>
    </domain>
    <domain>
        <recommendedName>
            <fullName evidence="23">3-phosphoshikimate 1-carboxyvinyltransferase</fullName>
            <ecNumber evidence="23">2.5.1.19</ecNumber>
        </recommendedName>
        <alternativeName>
            <fullName evidence="23">5-enolpyruvylshikimate-3-phosphate synthase</fullName>
            <shortName evidence="23">EPSP synthase</shortName>
            <shortName evidence="23">EPSPS</shortName>
        </alternativeName>
    </domain>
    <domain>
        <recommendedName>
            <fullName evidence="23">Shikimate kinase</fullName>
            <shortName evidence="23">SK</shortName>
            <ecNumber evidence="23">2.7.1.71</ecNumber>
        </recommendedName>
    </domain>
    <domain>
        <recommendedName>
            <fullName evidence="23">3-dehydroquinate dehydratase</fullName>
            <shortName evidence="23">3-dehydroquinase</shortName>
            <ecNumber evidence="23">4.2.1.10</ecNumber>
        </recommendedName>
    </domain>
    <domain>
        <recommendedName>
            <fullName evidence="23">Shikimate dehydrogenase</fullName>
            <ecNumber evidence="23">1.1.1.25</ecNumber>
        </recommendedName>
    </domain>
</protein>
<keyword evidence="32" id="KW-1185">Reference proteome</keyword>
<dbReference type="Gene3D" id="3.40.50.720">
    <property type="entry name" value="NAD(P)-binding Rossmann-like Domain"/>
    <property type="match status" value="1"/>
</dbReference>
<comment type="pathway">
    <text evidence="23 24">Metabolic intermediate biosynthesis; chorismate biosynthesis; chorismate from D-erythrose 4-phosphate and phosphoenolpyruvate: step 3/7.</text>
</comment>
<evidence type="ECO:0000256" key="21">
    <source>
        <dbReference type="ARBA" id="ARBA00048567"/>
    </source>
</evidence>
<feature type="binding site" evidence="23">
    <location>
        <position position="280"/>
    </location>
    <ligand>
        <name>Zn(2+)</name>
        <dbReference type="ChEBI" id="CHEBI:29105"/>
        <note>catalytic</note>
    </ligand>
</feature>
<evidence type="ECO:0000256" key="8">
    <source>
        <dbReference type="ARBA" id="ARBA00022605"/>
    </source>
</evidence>
<comment type="caution">
    <text evidence="31">The sequence shown here is derived from an EMBL/GenBank/DDBJ whole genome shotgun (WGS) entry which is preliminary data.</text>
</comment>
<keyword evidence="25" id="KW-1133">Transmembrane helix</keyword>